<name>A0A0N4Z1G7_PARTI</name>
<dbReference type="AlphaFoldDB" id="A0A0N4Z1G7"/>
<evidence type="ECO:0000256" key="1">
    <source>
        <dbReference type="SAM" id="Phobius"/>
    </source>
</evidence>
<evidence type="ECO:0000313" key="3">
    <source>
        <dbReference type="WBParaSite" id="PTRK_0000062700.1"/>
    </source>
</evidence>
<reference evidence="3" key="1">
    <citation type="submission" date="2017-02" db="UniProtKB">
        <authorList>
            <consortium name="WormBaseParasite"/>
        </authorList>
    </citation>
    <scope>IDENTIFICATION</scope>
</reference>
<keyword evidence="1" id="KW-0472">Membrane</keyword>
<feature type="transmembrane region" description="Helical" evidence="1">
    <location>
        <begin position="190"/>
        <end position="212"/>
    </location>
</feature>
<sequence>MCTLSPFACGYTLLMALGVVFSALALFYPAVIIINKASPTFDSCNSQGSYSNDCKKAYQILSSDIIPFSCSMASTYNLIDHDDISKYDSECRNYMDSVDETIKKIWYTSAIGVGISVLGFIVGVIVIVAFSCCGCLRIVPLLIMEIFSLALTAVMIVFAICYHDKWDYLRDQTTTLIPELQGTSLFLNTFWFGIAAVIAGGISSILVLIDIVKTLCCCRSK</sequence>
<accession>A0A0N4Z1G7</accession>
<proteinExistence type="predicted"/>
<organism evidence="2 3">
    <name type="scientific">Parastrongyloides trichosuri</name>
    <name type="common">Possum-specific nematode worm</name>
    <dbReference type="NCBI Taxonomy" id="131310"/>
    <lineage>
        <taxon>Eukaryota</taxon>
        <taxon>Metazoa</taxon>
        <taxon>Ecdysozoa</taxon>
        <taxon>Nematoda</taxon>
        <taxon>Chromadorea</taxon>
        <taxon>Rhabditida</taxon>
        <taxon>Tylenchina</taxon>
        <taxon>Panagrolaimomorpha</taxon>
        <taxon>Strongyloidoidea</taxon>
        <taxon>Strongyloididae</taxon>
        <taxon>Parastrongyloides</taxon>
    </lineage>
</organism>
<dbReference type="Proteomes" id="UP000038045">
    <property type="component" value="Unplaced"/>
</dbReference>
<dbReference type="WBParaSite" id="PTRK_0000062700.1">
    <property type="protein sequence ID" value="PTRK_0000062700.1"/>
    <property type="gene ID" value="PTRK_0000062700"/>
</dbReference>
<evidence type="ECO:0000313" key="2">
    <source>
        <dbReference type="Proteomes" id="UP000038045"/>
    </source>
</evidence>
<feature type="transmembrane region" description="Helical" evidence="1">
    <location>
        <begin position="12"/>
        <end position="34"/>
    </location>
</feature>
<feature type="transmembrane region" description="Helical" evidence="1">
    <location>
        <begin position="142"/>
        <end position="160"/>
    </location>
</feature>
<keyword evidence="2" id="KW-1185">Reference proteome</keyword>
<protein>
    <submittedName>
        <fullName evidence="3">Transmembrane protein</fullName>
    </submittedName>
</protein>
<keyword evidence="1" id="KW-0812">Transmembrane</keyword>
<feature type="transmembrane region" description="Helical" evidence="1">
    <location>
        <begin position="105"/>
        <end position="130"/>
    </location>
</feature>
<keyword evidence="1" id="KW-1133">Transmembrane helix</keyword>